<protein>
    <submittedName>
        <fullName evidence="1">Uncharacterized protein</fullName>
    </submittedName>
</protein>
<organism evidence="1 2">
    <name type="scientific">Solanum tuberosum</name>
    <name type="common">Potato</name>
    <dbReference type="NCBI Taxonomy" id="4113"/>
    <lineage>
        <taxon>Eukaryota</taxon>
        <taxon>Viridiplantae</taxon>
        <taxon>Streptophyta</taxon>
        <taxon>Embryophyta</taxon>
        <taxon>Tracheophyta</taxon>
        <taxon>Spermatophyta</taxon>
        <taxon>Magnoliopsida</taxon>
        <taxon>eudicotyledons</taxon>
        <taxon>Gunneridae</taxon>
        <taxon>Pentapetalae</taxon>
        <taxon>asterids</taxon>
        <taxon>lamiids</taxon>
        <taxon>Solanales</taxon>
        <taxon>Solanaceae</taxon>
        <taxon>Solanoideae</taxon>
        <taxon>Solaneae</taxon>
        <taxon>Solanum</taxon>
    </lineage>
</organism>
<name>M1BGL3_SOLTU</name>
<accession>M1BGL3</accession>
<dbReference type="AlphaFoldDB" id="M1BGL3"/>
<keyword evidence="2" id="KW-1185">Reference proteome</keyword>
<evidence type="ECO:0000313" key="1">
    <source>
        <dbReference type="EnsemblPlants" id="PGSC0003DMT400044736"/>
    </source>
</evidence>
<dbReference type="InParanoid" id="M1BGL3"/>
<reference evidence="2" key="1">
    <citation type="journal article" date="2011" name="Nature">
        <title>Genome sequence and analysis of the tuber crop potato.</title>
        <authorList>
            <consortium name="The Potato Genome Sequencing Consortium"/>
        </authorList>
    </citation>
    <scope>NUCLEOTIDE SEQUENCE [LARGE SCALE GENOMIC DNA]</scope>
    <source>
        <strain evidence="2">cv. DM1-3 516 R44</strain>
    </source>
</reference>
<dbReference type="PaxDb" id="4113-PGSC0003DMT400044736"/>
<dbReference type="Gramene" id="PGSC0003DMT400044736">
    <property type="protein sequence ID" value="PGSC0003DMT400044736"/>
    <property type="gene ID" value="PGSC0003DMG400017359"/>
</dbReference>
<dbReference type="EnsemblPlants" id="PGSC0003DMT400044736">
    <property type="protein sequence ID" value="PGSC0003DMT400044736"/>
    <property type="gene ID" value="PGSC0003DMG400017359"/>
</dbReference>
<dbReference type="Proteomes" id="UP000011115">
    <property type="component" value="Unassembled WGS sequence"/>
</dbReference>
<dbReference type="HOGENOM" id="CLU_3018100_0_0_1"/>
<evidence type="ECO:0000313" key="2">
    <source>
        <dbReference type="Proteomes" id="UP000011115"/>
    </source>
</evidence>
<sequence>MKQEKEEKGLISVLITMKLINKARLFNKRNDTLDGMATTHLTVILTHIPQMFMFTN</sequence>
<proteinExistence type="predicted"/>
<reference evidence="1" key="2">
    <citation type="submission" date="2015-06" db="UniProtKB">
        <authorList>
            <consortium name="EnsemblPlants"/>
        </authorList>
    </citation>
    <scope>IDENTIFICATION</scope>
    <source>
        <strain evidence="1">DM1-3 516 R44</strain>
    </source>
</reference>